<dbReference type="AlphaFoldDB" id="A0A0E3QWQ9"/>
<evidence type="ECO:0000313" key="1">
    <source>
        <dbReference type="EMBL" id="AKB55174.1"/>
    </source>
</evidence>
<dbReference type="Gene3D" id="3.40.50.150">
    <property type="entry name" value="Vaccinia Virus protein VP39"/>
    <property type="match status" value="1"/>
</dbReference>
<dbReference type="HOGENOM" id="CLU_2079402_0_0_2"/>
<reference evidence="1 2" key="1">
    <citation type="submission" date="2014-07" db="EMBL/GenBank/DDBJ databases">
        <title>Methanogenic archaea and the global carbon cycle.</title>
        <authorList>
            <person name="Henriksen J.R."/>
            <person name="Luke J."/>
            <person name="Reinhart S."/>
            <person name="Benedict M.N."/>
            <person name="Youngblut N.D."/>
            <person name="Metcalf M.E."/>
            <person name="Whitaker R.J."/>
            <person name="Metcalf W.W."/>
        </authorList>
    </citation>
    <scope>NUCLEOTIDE SEQUENCE [LARGE SCALE GENOMIC DNA]</scope>
    <source>
        <strain evidence="1 2">MS</strain>
    </source>
</reference>
<sequence>MESLKLRKFFNISVLKTLKSAFSRVIKTHLQSSIGILYWVAGLAEPKKRIFRNFHSIIKNRKPESEKSISVCYRDYSGMRQLLYWPPQPEYIKRFRKIKDIYPDEKINNTLVFPECE</sequence>
<evidence type="ECO:0000313" key="2">
    <source>
        <dbReference type="Proteomes" id="UP000033033"/>
    </source>
</evidence>
<keyword evidence="2" id="KW-1185">Reference proteome</keyword>
<name>A0A0E3QWQ9_METBA</name>
<dbReference type="KEGG" id="mby:MSBRM_2176"/>
<protein>
    <submittedName>
        <fullName evidence="1">Uncharacterized protein</fullName>
    </submittedName>
</protein>
<gene>
    <name evidence="1" type="ORF">MSBRM_2176</name>
</gene>
<organism evidence="1 2">
    <name type="scientific">Methanosarcina barkeri MS</name>
    <dbReference type="NCBI Taxonomy" id="1434108"/>
    <lineage>
        <taxon>Archaea</taxon>
        <taxon>Methanobacteriati</taxon>
        <taxon>Methanobacteriota</taxon>
        <taxon>Stenosarchaea group</taxon>
        <taxon>Methanomicrobia</taxon>
        <taxon>Methanosarcinales</taxon>
        <taxon>Methanosarcinaceae</taxon>
        <taxon>Methanosarcina</taxon>
    </lineage>
</organism>
<accession>A0A0E3QWQ9</accession>
<dbReference type="EMBL" id="CP009528">
    <property type="protein sequence ID" value="AKB55174.1"/>
    <property type="molecule type" value="Genomic_DNA"/>
</dbReference>
<dbReference type="Proteomes" id="UP000033033">
    <property type="component" value="Chromosome"/>
</dbReference>
<proteinExistence type="predicted"/>
<dbReference type="InterPro" id="IPR029063">
    <property type="entry name" value="SAM-dependent_MTases_sf"/>
</dbReference>
<dbReference type="PATRIC" id="fig|1434108.4.peg.2774"/>